<dbReference type="InterPro" id="IPR050177">
    <property type="entry name" value="Lipid_A_modif_metabolic_enz"/>
</dbReference>
<dbReference type="KEGG" id="age:AA314_04783"/>
<reference evidence="3 4" key="1">
    <citation type="submission" date="2015-05" db="EMBL/GenBank/DDBJ databases">
        <title>Genome assembly of Archangium gephyra DSM 2261.</title>
        <authorList>
            <person name="Sharma G."/>
            <person name="Subramanian S."/>
        </authorList>
    </citation>
    <scope>NUCLEOTIDE SEQUENCE [LARGE SCALE GENOMIC DNA]</scope>
    <source>
        <strain evidence="3 4">DSM 2261</strain>
    </source>
</reference>
<gene>
    <name evidence="3" type="ORF">AA314_04783</name>
</gene>
<dbReference type="InterPro" id="IPR036291">
    <property type="entry name" value="NAD(P)-bd_dom_sf"/>
</dbReference>
<dbReference type="PANTHER" id="PTHR43245:SF52">
    <property type="entry name" value="NAD-DEPENDENT EPIMERASE_DEHYDRATASE"/>
    <property type="match status" value="1"/>
</dbReference>
<feature type="region of interest" description="Disordered" evidence="1">
    <location>
        <begin position="258"/>
        <end position="463"/>
    </location>
</feature>
<dbReference type="InterPro" id="IPR001509">
    <property type="entry name" value="Epimerase_deHydtase"/>
</dbReference>
<feature type="compositionally biased region" description="Basic and acidic residues" evidence="1">
    <location>
        <begin position="373"/>
        <end position="383"/>
    </location>
</feature>
<protein>
    <submittedName>
        <fullName evidence="3">UDP-glucose 4-epimerase</fullName>
    </submittedName>
</protein>
<dbReference type="AlphaFoldDB" id="A0AAC8Q8R7"/>
<name>A0AAC8Q8R7_9BACT</name>
<dbReference type="Pfam" id="PF01370">
    <property type="entry name" value="Epimerase"/>
    <property type="match status" value="1"/>
</dbReference>
<proteinExistence type="predicted"/>
<feature type="compositionally biased region" description="Low complexity" evidence="1">
    <location>
        <begin position="417"/>
        <end position="429"/>
    </location>
</feature>
<evidence type="ECO:0000313" key="4">
    <source>
        <dbReference type="Proteomes" id="UP000035579"/>
    </source>
</evidence>
<feature type="compositionally biased region" description="Gly residues" evidence="1">
    <location>
        <begin position="329"/>
        <end position="341"/>
    </location>
</feature>
<dbReference type="EMBL" id="CP011509">
    <property type="protein sequence ID" value="AKJ03157.1"/>
    <property type="molecule type" value="Genomic_DNA"/>
</dbReference>
<evidence type="ECO:0000313" key="3">
    <source>
        <dbReference type="EMBL" id="AKJ03157.1"/>
    </source>
</evidence>
<evidence type="ECO:0000259" key="2">
    <source>
        <dbReference type="Pfam" id="PF01370"/>
    </source>
</evidence>
<feature type="compositionally biased region" description="Basic and acidic residues" evidence="1">
    <location>
        <begin position="351"/>
        <end position="364"/>
    </location>
</feature>
<dbReference type="SUPFAM" id="SSF51735">
    <property type="entry name" value="NAD(P)-binding Rossmann-fold domains"/>
    <property type="match status" value="1"/>
</dbReference>
<accession>A0AAC8Q8R7</accession>
<feature type="compositionally biased region" description="Gly residues" evidence="1">
    <location>
        <begin position="401"/>
        <end position="412"/>
    </location>
</feature>
<evidence type="ECO:0000256" key="1">
    <source>
        <dbReference type="SAM" id="MobiDB-lite"/>
    </source>
</evidence>
<feature type="compositionally biased region" description="Polar residues" evidence="1">
    <location>
        <begin position="270"/>
        <end position="297"/>
    </location>
</feature>
<organism evidence="3 4">
    <name type="scientific">Archangium gephyra</name>
    <dbReference type="NCBI Taxonomy" id="48"/>
    <lineage>
        <taxon>Bacteria</taxon>
        <taxon>Pseudomonadati</taxon>
        <taxon>Myxococcota</taxon>
        <taxon>Myxococcia</taxon>
        <taxon>Myxococcales</taxon>
        <taxon>Cystobacterineae</taxon>
        <taxon>Archangiaceae</taxon>
        <taxon>Archangium</taxon>
    </lineage>
</organism>
<sequence length="463" mass="48687">MTGAAGDLGRLLLPLLERDPDVESILVLDVAKPAGDKVDFHRVDLTRHDAESEVSDALAELPVDVFYHLAFLHGPVRDGSLAHELEVIGTMNVLSAVGRARVPRLIVPSLTALYGARGQHPALLGEDTPLAGCPGSRYVTDKVEVEKQVRTFRERHPETRVIVLRFAPLFGPHMDNPATRMLAQRVVPTLLGFDPLWQALHEEDAARALYHSLSANAEGEFNIVGRGVLPLSGLIRQAGGQPLPLPGPLYRAALKTMTSLGDRGSPPPCSTTCITAGSPTASGPRKSSVSSPCSTPGTPWRRCGGVDHGQGCARERSLPAGRRAASRGGQDGGYGGTGAEEGPGHASARQGHWEDRPGEGREEGDCPGFGAEGEARRQGRHAEVPGCTAQAGPQARRGCAGQEGLGLQGEGPEGSRRAALARGAQASRGGQRRWGHGGHFDSASVRHAGTGPGRGARFRRGAA</sequence>
<dbReference type="Gene3D" id="3.40.50.720">
    <property type="entry name" value="NAD(P)-binding Rossmann-like Domain"/>
    <property type="match status" value="1"/>
</dbReference>
<dbReference type="Proteomes" id="UP000035579">
    <property type="component" value="Chromosome"/>
</dbReference>
<feature type="domain" description="NAD-dependent epimerase/dehydratase" evidence="2">
    <location>
        <begin position="1"/>
        <end position="223"/>
    </location>
</feature>
<dbReference type="PANTHER" id="PTHR43245">
    <property type="entry name" value="BIFUNCTIONAL POLYMYXIN RESISTANCE PROTEIN ARNA"/>
    <property type="match status" value="1"/>
</dbReference>